<dbReference type="HOGENOM" id="CLU_423207_0_0_6"/>
<dbReference type="AlphaFoldDB" id="W0LG90"/>
<organism evidence="1 2">
    <name type="scientific">Chania multitudinisentens RB-25</name>
    <dbReference type="NCBI Taxonomy" id="1441930"/>
    <lineage>
        <taxon>Bacteria</taxon>
        <taxon>Pseudomonadati</taxon>
        <taxon>Pseudomonadota</taxon>
        <taxon>Gammaproteobacteria</taxon>
        <taxon>Enterobacterales</taxon>
        <taxon>Yersiniaceae</taxon>
        <taxon>Chania</taxon>
    </lineage>
</organism>
<reference evidence="1 2" key="1">
    <citation type="submission" date="2014-01" db="EMBL/GenBank/DDBJ databases">
        <title>Isolation of Serratia multitudinisentens RB-25 from Ex-Landfill site.</title>
        <authorList>
            <person name="Robson E.H.J."/>
        </authorList>
    </citation>
    <scope>NUCLEOTIDE SEQUENCE [LARGE SCALE GENOMIC DNA]</scope>
    <source>
        <strain evidence="1 2">RB-25</strain>
    </source>
</reference>
<sequence length="560" mass="63534">MHRFAVDKNEIKTLETSGWTNEGVVFYAQTPPNDDLPALGINLGNVDDWSSEHFFNDAMKQARPFAAVSAAWEGLNTPIATDANGWPLGDAGVLPMAVNADHLQVKPHPSGSYKLSFKGQGTAQMVVKAGGKLLTVTYDALTQTYYADVNYDNKSNLYFTFEGIVGGVKDVRLLRPQHYASDTFNAVFLQRLKAEDNKIFGIIRFMETTGTNGSKIAEWSERTAKSYATQQRQFKGRPAGMSWEYVIELSNMTGKDPWINVPHLASDDYIRNLALLFKNNLNSERKLYIEFSNEVWNELEKPYFAQRKEVGKAACDKVLISGDPDNYYSGLSGNKANCLTYKTEMEYAFLGRHYAWKVKHISDIFREVFGDAAMMTRVRPMLAWENWSLRSTKAGKLPDQLQYLNQMYGSPHNYIYGISTSAYIEMISKAGDTPSNLMLSVDEILERMNEYVQTVSVDRFHAMRDLADQYNLKMFAYEGGPSLLDKVNFDNKLAANSDPRMKEIIKTLLQNWQDAGGDTFIYYMLASSYASHGFWGLSEQLDDENTVKWQALKEKFAEWQ</sequence>
<dbReference type="PATRIC" id="fig|1441930.4.peg.2434"/>
<proteinExistence type="predicted"/>
<evidence type="ECO:0000313" key="2">
    <source>
        <dbReference type="Proteomes" id="UP000019030"/>
    </source>
</evidence>
<accession>W0LG90</accession>
<dbReference type="KEGG" id="sfo:Z042_12240"/>
<dbReference type="eggNOG" id="COG1028">
    <property type="taxonomic scope" value="Bacteria"/>
</dbReference>
<keyword evidence="2" id="KW-1185">Reference proteome</keyword>
<dbReference type="STRING" id="1441930.Z042_12240"/>
<dbReference type="Proteomes" id="UP000019030">
    <property type="component" value="Chromosome"/>
</dbReference>
<name>W0LG90_9GAMM</name>
<protein>
    <submittedName>
        <fullName evidence="1">Uncharacterized protein</fullName>
    </submittedName>
</protein>
<evidence type="ECO:0000313" key="1">
    <source>
        <dbReference type="EMBL" id="AHG22766.1"/>
    </source>
</evidence>
<dbReference type="EMBL" id="CP007044">
    <property type="protein sequence ID" value="AHG22766.1"/>
    <property type="molecule type" value="Genomic_DNA"/>
</dbReference>
<gene>
    <name evidence="1" type="ORF">Z042_12240</name>
</gene>
<reference evidence="1 2" key="2">
    <citation type="submission" date="2015-03" db="EMBL/GenBank/DDBJ databases">
        <authorList>
            <person name="Chan K.-G."/>
        </authorList>
    </citation>
    <scope>NUCLEOTIDE SEQUENCE [LARGE SCALE GENOMIC DNA]</scope>
    <source>
        <strain evidence="1 2">RB-25</strain>
    </source>
</reference>